<dbReference type="PANTHER" id="PTHR42734">
    <property type="entry name" value="METAL TRANSPORT SYSTEM ATP-BINDING PROTEIN TM_0124-RELATED"/>
    <property type="match status" value="1"/>
</dbReference>
<dbReference type="PROSITE" id="PS00211">
    <property type="entry name" value="ABC_TRANSPORTER_1"/>
    <property type="match status" value="1"/>
</dbReference>
<dbReference type="PROSITE" id="PS50893">
    <property type="entry name" value="ABC_TRANSPORTER_2"/>
    <property type="match status" value="1"/>
</dbReference>
<comment type="similarity">
    <text evidence="1">Belongs to the ABC transporter superfamily.</text>
</comment>
<dbReference type="AlphaFoldDB" id="A0A2I1PB77"/>
<dbReference type="InterPro" id="IPR050153">
    <property type="entry name" value="Metal_Ion_Import_ABC"/>
</dbReference>
<protein>
    <submittedName>
        <fullName evidence="6">Metal ABC transporter ATP-binding protein</fullName>
    </submittedName>
</protein>
<keyword evidence="4 6" id="KW-0067">ATP-binding</keyword>
<dbReference type="OrthoDB" id="5296765at2"/>
<evidence type="ECO:0000313" key="6">
    <source>
        <dbReference type="EMBL" id="PKZ41882.1"/>
    </source>
</evidence>
<dbReference type="Proteomes" id="UP000234206">
    <property type="component" value="Unassembled WGS sequence"/>
</dbReference>
<dbReference type="SMART" id="SM00382">
    <property type="entry name" value="AAA"/>
    <property type="match status" value="1"/>
</dbReference>
<sequence>MSDALVLQEVVYGYDGHPAVGPVSATVPAGQSVAITGPNGAGKSTLVTGLLGLTDQLSGRAELLGTPLRRLRDRTRIGYVPQHHSVTGALHATVGEVILAGRVAALPWWRHPGRSDRELARRAAADVGLEDRLHHNLADLSGGQRRRALLARAIVSRPALLVLDEPTAGVDLANQELLAVLLRRLADDGLTMLVITHELDPIASALDRVLTLTGGRLTDDRMLEVHRG</sequence>
<keyword evidence="3" id="KW-0547">Nucleotide-binding</keyword>
<dbReference type="GO" id="GO:0005524">
    <property type="term" value="F:ATP binding"/>
    <property type="evidence" value="ECO:0007669"/>
    <property type="project" value="UniProtKB-KW"/>
</dbReference>
<keyword evidence="7" id="KW-1185">Reference proteome</keyword>
<organism evidence="6 7">
    <name type="scientific">Kytococcus schroeteri</name>
    <dbReference type="NCBI Taxonomy" id="138300"/>
    <lineage>
        <taxon>Bacteria</taxon>
        <taxon>Bacillati</taxon>
        <taxon>Actinomycetota</taxon>
        <taxon>Actinomycetes</taxon>
        <taxon>Micrococcales</taxon>
        <taxon>Kytococcaceae</taxon>
        <taxon>Kytococcus</taxon>
    </lineage>
</organism>
<accession>A0A2I1PB77</accession>
<keyword evidence="2" id="KW-0813">Transport</keyword>
<dbReference type="InterPro" id="IPR027417">
    <property type="entry name" value="P-loop_NTPase"/>
</dbReference>
<dbReference type="EMBL" id="PKIZ01000008">
    <property type="protein sequence ID" value="PKZ41882.1"/>
    <property type="molecule type" value="Genomic_DNA"/>
</dbReference>
<dbReference type="RefSeq" id="WP_070705348.1">
    <property type="nucleotide sequence ID" value="NZ_JBHLVH010000004.1"/>
</dbReference>
<evidence type="ECO:0000256" key="2">
    <source>
        <dbReference type="ARBA" id="ARBA00022448"/>
    </source>
</evidence>
<evidence type="ECO:0000259" key="5">
    <source>
        <dbReference type="PROSITE" id="PS50893"/>
    </source>
</evidence>
<dbReference type="SUPFAM" id="SSF52540">
    <property type="entry name" value="P-loop containing nucleoside triphosphate hydrolases"/>
    <property type="match status" value="1"/>
</dbReference>
<dbReference type="GO" id="GO:0016887">
    <property type="term" value="F:ATP hydrolysis activity"/>
    <property type="evidence" value="ECO:0007669"/>
    <property type="project" value="InterPro"/>
</dbReference>
<dbReference type="InterPro" id="IPR003593">
    <property type="entry name" value="AAA+_ATPase"/>
</dbReference>
<dbReference type="Gene3D" id="3.40.50.300">
    <property type="entry name" value="P-loop containing nucleotide triphosphate hydrolases"/>
    <property type="match status" value="1"/>
</dbReference>
<evidence type="ECO:0000256" key="3">
    <source>
        <dbReference type="ARBA" id="ARBA00022741"/>
    </source>
</evidence>
<proteinExistence type="inferred from homology"/>
<name>A0A2I1PB77_9MICO</name>
<comment type="caution">
    <text evidence="6">The sequence shown here is derived from an EMBL/GenBank/DDBJ whole genome shotgun (WGS) entry which is preliminary data.</text>
</comment>
<evidence type="ECO:0000256" key="4">
    <source>
        <dbReference type="ARBA" id="ARBA00022840"/>
    </source>
</evidence>
<evidence type="ECO:0000256" key="1">
    <source>
        <dbReference type="ARBA" id="ARBA00005417"/>
    </source>
</evidence>
<evidence type="ECO:0000313" key="7">
    <source>
        <dbReference type="Proteomes" id="UP000234206"/>
    </source>
</evidence>
<dbReference type="PANTHER" id="PTHR42734:SF5">
    <property type="entry name" value="IRON TRANSPORT SYSTEM ATP-BINDING PROTEIN HI_0361-RELATED"/>
    <property type="match status" value="1"/>
</dbReference>
<gene>
    <name evidence="6" type="ORF">CYJ76_05390</name>
</gene>
<reference evidence="6 7" key="1">
    <citation type="submission" date="2017-12" db="EMBL/GenBank/DDBJ databases">
        <title>Phylogenetic diversity of female urinary microbiome.</title>
        <authorList>
            <person name="Thomas-White K."/>
            <person name="Wolfe A.J."/>
        </authorList>
    </citation>
    <scope>NUCLEOTIDE SEQUENCE [LARGE SCALE GENOMIC DNA]</scope>
    <source>
        <strain evidence="6 7">UMB1298</strain>
    </source>
</reference>
<feature type="domain" description="ABC transporter" evidence="5">
    <location>
        <begin position="5"/>
        <end position="225"/>
    </location>
</feature>
<dbReference type="InterPro" id="IPR003439">
    <property type="entry name" value="ABC_transporter-like_ATP-bd"/>
</dbReference>
<dbReference type="InterPro" id="IPR017871">
    <property type="entry name" value="ABC_transporter-like_CS"/>
</dbReference>
<dbReference type="Pfam" id="PF00005">
    <property type="entry name" value="ABC_tran"/>
    <property type="match status" value="1"/>
</dbReference>